<evidence type="ECO:0000259" key="5">
    <source>
        <dbReference type="Pfam" id="PF13193"/>
    </source>
</evidence>
<dbReference type="Pfam" id="PF13193">
    <property type="entry name" value="AMP-binding_C"/>
    <property type="match status" value="1"/>
</dbReference>
<dbReference type="InterPro" id="IPR000873">
    <property type="entry name" value="AMP-dep_synth/lig_dom"/>
</dbReference>
<dbReference type="InterPro" id="IPR020845">
    <property type="entry name" value="AMP-binding_CS"/>
</dbReference>
<dbReference type="AlphaFoldDB" id="A0A9X2PD59"/>
<dbReference type="InterPro" id="IPR042099">
    <property type="entry name" value="ANL_N_sf"/>
</dbReference>
<name>A0A9X2PD59_9HYPH</name>
<evidence type="ECO:0000313" key="6">
    <source>
        <dbReference type="EMBL" id="MCS0496572.1"/>
    </source>
</evidence>
<dbReference type="InterPro" id="IPR025110">
    <property type="entry name" value="AMP-bd_C"/>
</dbReference>
<dbReference type="GO" id="GO:0031956">
    <property type="term" value="F:medium-chain fatty acid-CoA ligase activity"/>
    <property type="evidence" value="ECO:0007669"/>
    <property type="project" value="TreeGrafter"/>
</dbReference>
<keyword evidence="7" id="KW-1185">Reference proteome</keyword>
<organism evidence="6 7">
    <name type="scientific">Ancylobacter mangrovi</name>
    <dbReference type="NCBI Taxonomy" id="2972472"/>
    <lineage>
        <taxon>Bacteria</taxon>
        <taxon>Pseudomonadati</taxon>
        <taxon>Pseudomonadota</taxon>
        <taxon>Alphaproteobacteria</taxon>
        <taxon>Hyphomicrobiales</taxon>
        <taxon>Xanthobacteraceae</taxon>
        <taxon>Ancylobacter</taxon>
    </lineage>
</organism>
<feature type="domain" description="AMP-binding enzyme C-terminal" evidence="5">
    <location>
        <begin position="448"/>
        <end position="523"/>
    </location>
</feature>
<proteinExistence type="inferred from homology"/>
<dbReference type="Gene3D" id="3.30.300.30">
    <property type="match status" value="1"/>
</dbReference>
<accession>A0A9X2PD59</accession>
<evidence type="ECO:0000256" key="3">
    <source>
        <dbReference type="SAM" id="MobiDB-lite"/>
    </source>
</evidence>
<evidence type="ECO:0000259" key="4">
    <source>
        <dbReference type="Pfam" id="PF00501"/>
    </source>
</evidence>
<gene>
    <name evidence="6" type="ORF">NVS89_15830</name>
</gene>
<dbReference type="PANTHER" id="PTHR43201:SF5">
    <property type="entry name" value="MEDIUM-CHAIN ACYL-COA LIGASE ACSF2, MITOCHONDRIAL"/>
    <property type="match status" value="1"/>
</dbReference>
<protein>
    <submittedName>
        <fullName evidence="6">Acyl--CoA ligase</fullName>
    </submittedName>
</protein>
<dbReference type="Gene3D" id="3.40.50.12780">
    <property type="entry name" value="N-terminal domain of ligase-like"/>
    <property type="match status" value="1"/>
</dbReference>
<dbReference type="PANTHER" id="PTHR43201">
    <property type="entry name" value="ACYL-COA SYNTHETASE"/>
    <property type="match status" value="1"/>
</dbReference>
<dbReference type="Pfam" id="PF00501">
    <property type="entry name" value="AMP-binding"/>
    <property type="match status" value="1"/>
</dbReference>
<comment type="similarity">
    <text evidence="1">Belongs to the ATP-dependent AMP-binding enzyme family.</text>
</comment>
<dbReference type="Proteomes" id="UP001151088">
    <property type="component" value="Unassembled WGS sequence"/>
</dbReference>
<keyword evidence="2 6" id="KW-0436">Ligase</keyword>
<feature type="region of interest" description="Disordered" evidence="3">
    <location>
        <begin position="546"/>
        <end position="570"/>
    </location>
</feature>
<dbReference type="SUPFAM" id="SSF56801">
    <property type="entry name" value="Acetyl-CoA synthetase-like"/>
    <property type="match status" value="1"/>
</dbReference>
<reference evidence="6" key="1">
    <citation type="submission" date="2022-08" db="EMBL/GenBank/DDBJ databases">
        <authorList>
            <person name="Li F."/>
        </authorList>
    </citation>
    <scope>NUCLEOTIDE SEQUENCE</scope>
    <source>
        <strain evidence="6">MQZ15Z-1</strain>
    </source>
</reference>
<dbReference type="InterPro" id="IPR045851">
    <property type="entry name" value="AMP-bd_C_sf"/>
</dbReference>
<feature type="domain" description="AMP-dependent synthetase/ligase" evidence="4">
    <location>
        <begin position="31"/>
        <end position="396"/>
    </location>
</feature>
<evidence type="ECO:0000256" key="2">
    <source>
        <dbReference type="ARBA" id="ARBA00022598"/>
    </source>
</evidence>
<dbReference type="EMBL" id="JANTHZ010000007">
    <property type="protein sequence ID" value="MCS0496572.1"/>
    <property type="molecule type" value="Genomic_DNA"/>
</dbReference>
<sequence>MLTTLSKPQLAANYASGLWCDETVYALALGHAQRTPDAPAGRNSSGVVSYGELVEAADRLAADLAAAGVAPGQRVAVWMPSRIETMVALLACSRNGYVCCPSLHRNHTVAEIIELVERMHAAAVITERGYGADGDRHDFLKALEGCTGVRRVHALPPRRAGEVGERLFPAIAAGGDDLPVAQDANAVLYLAFTSGTTGRPKGVMHSANTLLANARAIVADWSIDRHSVIYTLSPLSHNLGFGAMIAALLVGAELVVHDLPARSSIAERIVETGTTFMFGVPTHAIDLLRELEARGWSEVGKLKGFRISGAAAPRDVVARLLQHGVVPQSGYGMTEAGSHHYTLPDDDPELIVSSSGRACRGFEVRIWSTENPEIEVPAGTVGQIGSRGASLMLGYFDDQSATEGSFNAQGWFMTGDLGWMDEAGYLRISGRKKDVIIRGGHNIYPARIEALAMRHRDVERVAAVPVADERLGERVCLAVMPVAGRTVTGAQMLEHLDAEGLSKFDMPEYFLLLDDIPLTASGKILKRDIIDRVRAGTLVPVSVRWQSKPATGSTGEGGTPAMAASPAQGD</sequence>
<dbReference type="GO" id="GO:0006631">
    <property type="term" value="P:fatty acid metabolic process"/>
    <property type="evidence" value="ECO:0007669"/>
    <property type="project" value="TreeGrafter"/>
</dbReference>
<evidence type="ECO:0000256" key="1">
    <source>
        <dbReference type="ARBA" id="ARBA00006432"/>
    </source>
</evidence>
<evidence type="ECO:0000313" key="7">
    <source>
        <dbReference type="Proteomes" id="UP001151088"/>
    </source>
</evidence>
<dbReference type="PROSITE" id="PS00455">
    <property type="entry name" value="AMP_BINDING"/>
    <property type="match status" value="1"/>
</dbReference>
<comment type="caution">
    <text evidence="6">The sequence shown here is derived from an EMBL/GenBank/DDBJ whole genome shotgun (WGS) entry which is preliminary data.</text>
</comment>
<dbReference type="RefSeq" id="WP_258733734.1">
    <property type="nucleotide sequence ID" value="NZ_JANTHZ010000007.1"/>
</dbReference>